<evidence type="ECO:0000259" key="3">
    <source>
        <dbReference type="Pfam" id="PF17746"/>
    </source>
</evidence>
<protein>
    <recommendedName>
        <fullName evidence="1">Sugar fermentation stimulation protein homolog</fullName>
    </recommendedName>
</protein>
<dbReference type="PANTHER" id="PTHR30545:SF2">
    <property type="entry name" value="SUGAR FERMENTATION STIMULATION PROTEIN A"/>
    <property type="match status" value="1"/>
</dbReference>
<reference evidence="4 5" key="1">
    <citation type="journal article" date="2021" name="Sci. Rep.">
        <title>The distribution of antibiotic resistance genes in chicken gut microbiota commensals.</title>
        <authorList>
            <person name="Juricova H."/>
            <person name="Matiasovicova J."/>
            <person name="Kubasova T."/>
            <person name="Cejkova D."/>
            <person name="Rychlik I."/>
        </authorList>
    </citation>
    <scope>NUCLEOTIDE SEQUENCE [LARGE SCALE GENOMIC DNA]</scope>
    <source>
        <strain evidence="4 5">An431b</strain>
    </source>
</reference>
<comment type="similarity">
    <text evidence="1">Belongs to the SfsA family.</text>
</comment>
<accession>A0ABS2G5F3</accession>
<dbReference type="Gene3D" id="3.40.1350.60">
    <property type="match status" value="1"/>
</dbReference>
<dbReference type="Proteomes" id="UP000729290">
    <property type="component" value="Unassembled WGS sequence"/>
</dbReference>
<dbReference type="RefSeq" id="WP_205132414.1">
    <property type="nucleotide sequence ID" value="NZ_JACSNT010000001.1"/>
</dbReference>
<dbReference type="InterPro" id="IPR040452">
    <property type="entry name" value="SfsA_C"/>
</dbReference>
<dbReference type="CDD" id="cd22359">
    <property type="entry name" value="SfsA-like_bacterial"/>
    <property type="match status" value="1"/>
</dbReference>
<gene>
    <name evidence="1 4" type="primary">sfsA</name>
    <name evidence="4" type="ORF">H9X83_00665</name>
</gene>
<evidence type="ECO:0000256" key="1">
    <source>
        <dbReference type="HAMAP-Rule" id="MF_00095"/>
    </source>
</evidence>
<dbReference type="HAMAP" id="MF_00095">
    <property type="entry name" value="SfsA"/>
    <property type="match status" value="1"/>
</dbReference>
<sequence length="230" mass="25855">MNYENKIREGRFLSRPNRFLAEVELPEGVEMVHVKNTGRCRELLVPGARVFLEESGNPARKTRYSLVAVYKGDMLVNMDSQAPNAVAAEALEEGKIRELGPVTLVRREKKYGASRFDIYYEKEHGQKGFLEVKGVTLEENGTAMFPDAPTERGAKHLLELAEAAKEGYEAAVLFLVQMKGPKIFRPHVERDPAFAAALRQTASAGVRVLAYDCEVEERGFWLEDPIKVEL</sequence>
<name>A0ABS2G5F3_9FIRM</name>
<dbReference type="InterPro" id="IPR005224">
    <property type="entry name" value="SfsA"/>
</dbReference>
<dbReference type="PANTHER" id="PTHR30545">
    <property type="entry name" value="SUGAR FERMENTATION STIMULATION PROTEIN A"/>
    <property type="match status" value="1"/>
</dbReference>
<dbReference type="NCBIfam" id="TIGR00230">
    <property type="entry name" value="sfsA"/>
    <property type="match status" value="1"/>
</dbReference>
<evidence type="ECO:0000313" key="5">
    <source>
        <dbReference type="Proteomes" id="UP000729290"/>
    </source>
</evidence>
<proteinExistence type="inferred from homology"/>
<feature type="domain" description="SfsA N-terminal OB" evidence="3">
    <location>
        <begin position="13"/>
        <end position="77"/>
    </location>
</feature>
<dbReference type="EMBL" id="JACSNV010000001">
    <property type="protein sequence ID" value="MBM6876674.1"/>
    <property type="molecule type" value="Genomic_DNA"/>
</dbReference>
<feature type="domain" description="Sugar fermentation stimulation protein C-terminal" evidence="2">
    <location>
        <begin position="81"/>
        <end position="218"/>
    </location>
</feature>
<evidence type="ECO:0000313" key="4">
    <source>
        <dbReference type="EMBL" id="MBM6876674.1"/>
    </source>
</evidence>
<comment type="caution">
    <text evidence="4">The sequence shown here is derived from an EMBL/GenBank/DDBJ whole genome shotgun (WGS) entry which is preliminary data.</text>
</comment>
<dbReference type="Pfam" id="PF03749">
    <property type="entry name" value="SfsA"/>
    <property type="match status" value="1"/>
</dbReference>
<dbReference type="InterPro" id="IPR041465">
    <property type="entry name" value="SfsA_N"/>
</dbReference>
<evidence type="ECO:0000259" key="2">
    <source>
        <dbReference type="Pfam" id="PF03749"/>
    </source>
</evidence>
<dbReference type="Gene3D" id="2.40.50.580">
    <property type="match status" value="1"/>
</dbReference>
<keyword evidence="5" id="KW-1185">Reference proteome</keyword>
<organism evidence="4 5">
    <name type="scientific">Anaerotignum lactatifermentans</name>
    <dbReference type="NCBI Taxonomy" id="160404"/>
    <lineage>
        <taxon>Bacteria</taxon>
        <taxon>Bacillati</taxon>
        <taxon>Bacillota</taxon>
        <taxon>Clostridia</taxon>
        <taxon>Lachnospirales</taxon>
        <taxon>Anaerotignaceae</taxon>
        <taxon>Anaerotignum</taxon>
    </lineage>
</organism>
<dbReference type="Pfam" id="PF17746">
    <property type="entry name" value="SfsA_N"/>
    <property type="match status" value="1"/>
</dbReference>